<dbReference type="Pfam" id="PF00027">
    <property type="entry name" value="cNMP_binding"/>
    <property type="match status" value="1"/>
</dbReference>
<dbReference type="PANTHER" id="PTHR24567">
    <property type="entry name" value="CRP FAMILY TRANSCRIPTIONAL REGULATORY PROTEIN"/>
    <property type="match status" value="1"/>
</dbReference>
<evidence type="ECO:0000313" key="7">
    <source>
        <dbReference type="Proteomes" id="UP000274097"/>
    </source>
</evidence>
<keyword evidence="2" id="KW-0238">DNA-binding</keyword>
<evidence type="ECO:0000256" key="2">
    <source>
        <dbReference type="ARBA" id="ARBA00023125"/>
    </source>
</evidence>
<evidence type="ECO:0000256" key="1">
    <source>
        <dbReference type="ARBA" id="ARBA00023015"/>
    </source>
</evidence>
<dbReference type="GO" id="GO:0003700">
    <property type="term" value="F:DNA-binding transcription factor activity"/>
    <property type="evidence" value="ECO:0007669"/>
    <property type="project" value="TreeGrafter"/>
</dbReference>
<proteinExistence type="predicted"/>
<dbReference type="GO" id="GO:0003677">
    <property type="term" value="F:DNA binding"/>
    <property type="evidence" value="ECO:0007669"/>
    <property type="project" value="UniProtKB-KW"/>
</dbReference>
<evidence type="ECO:0000259" key="4">
    <source>
        <dbReference type="PROSITE" id="PS50042"/>
    </source>
</evidence>
<dbReference type="Gene3D" id="2.60.120.10">
    <property type="entry name" value="Jelly Rolls"/>
    <property type="match status" value="1"/>
</dbReference>
<dbReference type="GO" id="GO:0005829">
    <property type="term" value="C:cytosol"/>
    <property type="evidence" value="ECO:0007669"/>
    <property type="project" value="TreeGrafter"/>
</dbReference>
<keyword evidence="3" id="KW-0804">Transcription</keyword>
<evidence type="ECO:0000256" key="3">
    <source>
        <dbReference type="ARBA" id="ARBA00023163"/>
    </source>
</evidence>
<keyword evidence="7" id="KW-1185">Reference proteome</keyword>
<dbReference type="InterPro" id="IPR012318">
    <property type="entry name" value="HTH_CRP"/>
</dbReference>
<protein>
    <submittedName>
        <fullName evidence="5">Crp/Fnr family transcriptional regulator</fullName>
    </submittedName>
</protein>
<dbReference type="SUPFAM" id="SSF51206">
    <property type="entry name" value="cAMP-binding domain-like"/>
    <property type="match status" value="1"/>
</dbReference>
<evidence type="ECO:0000313" key="6">
    <source>
        <dbReference type="EMBL" id="RMI27118.1"/>
    </source>
</evidence>
<comment type="caution">
    <text evidence="5">The sequence shown here is derived from an EMBL/GenBank/DDBJ whole genome shotgun (WGS) entry which is preliminary data.</text>
</comment>
<dbReference type="Proteomes" id="UP000274097">
    <property type="component" value="Unassembled WGS sequence"/>
</dbReference>
<dbReference type="AlphaFoldDB" id="A0A3A9JFX2"/>
<dbReference type="Pfam" id="PF13545">
    <property type="entry name" value="HTH_Crp_2"/>
    <property type="match status" value="1"/>
</dbReference>
<dbReference type="PROSITE" id="PS50042">
    <property type="entry name" value="CNMP_BINDING_3"/>
    <property type="match status" value="1"/>
</dbReference>
<name>A0A3A9JFX2_9PROT</name>
<gene>
    <name evidence="5" type="ORF">D6Z83_13820</name>
    <name evidence="6" type="ORF">EBE87_01720</name>
</gene>
<dbReference type="EMBL" id="RAQU01000079">
    <property type="protein sequence ID" value="RKK03583.1"/>
    <property type="molecule type" value="Genomic_DNA"/>
</dbReference>
<dbReference type="InterPro" id="IPR036388">
    <property type="entry name" value="WH-like_DNA-bd_sf"/>
</dbReference>
<dbReference type="RefSeq" id="WP_120638880.1">
    <property type="nucleotide sequence ID" value="NZ_RAQU01000079.1"/>
</dbReference>
<feature type="domain" description="Cyclic nucleotide-binding" evidence="4">
    <location>
        <begin position="13"/>
        <end position="116"/>
    </location>
</feature>
<reference evidence="5 8" key="1">
    <citation type="submission" date="2018-09" db="EMBL/GenBank/DDBJ databases">
        <title>Roseomonas sp. nov., isolated from feces of Tibetan antelopes in the Qinghai-Tibet plateau, China.</title>
        <authorList>
            <person name="Tian Z."/>
        </authorList>
    </citation>
    <scope>NUCLEOTIDE SEQUENCE [LARGE SCALE GENOMIC DNA]</scope>
    <source>
        <strain evidence="6 7">Z23</strain>
        <strain evidence="5 8">Z24</strain>
    </source>
</reference>
<sequence>MPATDQSSVANHLLAALPAVDFARLAPVLEPVDLPIYHTLLHAEAEADAAYFVETGTISMLARLEDGGLVEVGMVGREGMAGLPFVFGTKISPVEAMVQIPSRSLRVAGPAFRQALKESPALVALLLRYSQAFHTQVSLAAGCNATHSLVHRLARWLLMAHDRAGGDEFALTHEIMSQMLAVRRAGVTIAAGSLQTAGLIGYRRGKITVLNRGGLEEASCECYGTIQRITKRVLAPLPD</sequence>
<dbReference type="InterPro" id="IPR014710">
    <property type="entry name" value="RmlC-like_jellyroll"/>
</dbReference>
<dbReference type="Gene3D" id="1.10.10.10">
    <property type="entry name" value="Winged helix-like DNA-binding domain superfamily/Winged helix DNA-binding domain"/>
    <property type="match status" value="1"/>
</dbReference>
<dbReference type="CDD" id="cd00038">
    <property type="entry name" value="CAP_ED"/>
    <property type="match status" value="1"/>
</dbReference>
<dbReference type="Proteomes" id="UP000278036">
    <property type="component" value="Unassembled WGS sequence"/>
</dbReference>
<dbReference type="SUPFAM" id="SSF46785">
    <property type="entry name" value="Winged helix' DNA-binding domain"/>
    <property type="match status" value="1"/>
</dbReference>
<dbReference type="InterPro" id="IPR000595">
    <property type="entry name" value="cNMP-bd_dom"/>
</dbReference>
<evidence type="ECO:0000313" key="5">
    <source>
        <dbReference type="EMBL" id="RKK03583.1"/>
    </source>
</evidence>
<dbReference type="SMART" id="SM00100">
    <property type="entry name" value="cNMP"/>
    <property type="match status" value="1"/>
</dbReference>
<dbReference type="EMBL" id="RFLX01000001">
    <property type="protein sequence ID" value="RMI27118.1"/>
    <property type="molecule type" value="Genomic_DNA"/>
</dbReference>
<evidence type="ECO:0000313" key="8">
    <source>
        <dbReference type="Proteomes" id="UP000278036"/>
    </source>
</evidence>
<dbReference type="PANTHER" id="PTHR24567:SF74">
    <property type="entry name" value="HTH-TYPE TRANSCRIPTIONAL REGULATOR ARCR"/>
    <property type="match status" value="1"/>
</dbReference>
<accession>A0A3A9JFX2</accession>
<dbReference type="InterPro" id="IPR036390">
    <property type="entry name" value="WH_DNA-bd_sf"/>
</dbReference>
<dbReference type="OrthoDB" id="7506088at2"/>
<dbReference type="InterPro" id="IPR018490">
    <property type="entry name" value="cNMP-bd_dom_sf"/>
</dbReference>
<dbReference type="InParanoid" id="A0A3A9JFX2"/>
<dbReference type="InterPro" id="IPR050397">
    <property type="entry name" value="Env_Response_Regulators"/>
</dbReference>
<organism evidence="5 8">
    <name type="scientific">Teichococcus wenyumeiae</name>
    <dbReference type="NCBI Taxonomy" id="2478470"/>
    <lineage>
        <taxon>Bacteria</taxon>
        <taxon>Pseudomonadati</taxon>
        <taxon>Pseudomonadota</taxon>
        <taxon>Alphaproteobacteria</taxon>
        <taxon>Acetobacterales</taxon>
        <taxon>Roseomonadaceae</taxon>
        <taxon>Roseomonas</taxon>
    </lineage>
</organism>
<keyword evidence="1" id="KW-0805">Transcription regulation</keyword>